<name>A0A4U0QVU9_9RHOB</name>
<dbReference type="GO" id="GO:0005737">
    <property type="term" value="C:cytoplasm"/>
    <property type="evidence" value="ECO:0007669"/>
    <property type="project" value="TreeGrafter"/>
</dbReference>
<organism evidence="1 2">
    <name type="scientific">Paracoccus hibiscisoli</name>
    <dbReference type="NCBI Taxonomy" id="2023261"/>
    <lineage>
        <taxon>Bacteria</taxon>
        <taxon>Pseudomonadati</taxon>
        <taxon>Pseudomonadota</taxon>
        <taxon>Alphaproteobacteria</taxon>
        <taxon>Rhodobacterales</taxon>
        <taxon>Paracoccaceae</taxon>
        <taxon>Paracoccus</taxon>
    </lineage>
</organism>
<evidence type="ECO:0000313" key="1">
    <source>
        <dbReference type="EMBL" id="TJZ85880.1"/>
    </source>
</evidence>
<dbReference type="AlphaFoldDB" id="A0A4U0QVU9"/>
<reference evidence="1 2" key="1">
    <citation type="submission" date="2019-04" db="EMBL/GenBank/DDBJ databases">
        <authorList>
            <person name="Li J."/>
        </authorList>
    </citation>
    <scope>NUCLEOTIDE SEQUENCE [LARGE SCALE GENOMIC DNA]</scope>
    <source>
        <strain evidence="1 2">CCTCC AB2016182</strain>
    </source>
</reference>
<dbReference type="SMART" id="SM00855">
    <property type="entry name" value="PGAM"/>
    <property type="match status" value="1"/>
</dbReference>
<comment type="caution">
    <text evidence="1">The sequence shown here is derived from an EMBL/GenBank/DDBJ whole genome shotgun (WGS) entry which is preliminary data.</text>
</comment>
<dbReference type="PANTHER" id="PTHR48100">
    <property type="entry name" value="BROAD-SPECIFICITY PHOSPHATASE YOR283W-RELATED"/>
    <property type="match status" value="1"/>
</dbReference>
<evidence type="ECO:0000313" key="2">
    <source>
        <dbReference type="Proteomes" id="UP000306223"/>
    </source>
</evidence>
<accession>A0A4U0QVU9</accession>
<proteinExistence type="predicted"/>
<gene>
    <name evidence="1" type="ORF">FA740_05650</name>
</gene>
<dbReference type="RefSeq" id="WP_136855805.1">
    <property type="nucleotide sequence ID" value="NZ_SUNH01000007.1"/>
</dbReference>
<dbReference type="Proteomes" id="UP000306223">
    <property type="component" value="Unassembled WGS sequence"/>
</dbReference>
<dbReference type="OrthoDB" id="9781415at2"/>
<dbReference type="InterPro" id="IPR013078">
    <property type="entry name" value="His_Pase_superF_clade-1"/>
</dbReference>
<dbReference type="InterPro" id="IPR050275">
    <property type="entry name" value="PGM_Phosphatase"/>
</dbReference>
<dbReference type="GO" id="GO:0016791">
    <property type="term" value="F:phosphatase activity"/>
    <property type="evidence" value="ECO:0007669"/>
    <property type="project" value="TreeGrafter"/>
</dbReference>
<dbReference type="SUPFAM" id="SSF53254">
    <property type="entry name" value="Phosphoglycerate mutase-like"/>
    <property type="match status" value="1"/>
</dbReference>
<dbReference type="Gene3D" id="3.40.50.1240">
    <property type="entry name" value="Phosphoglycerate mutase-like"/>
    <property type="match status" value="1"/>
</dbReference>
<dbReference type="PANTHER" id="PTHR48100:SF59">
    <property type="entry name" value="ADENOSYLCOBALAMIN_ALPHA-RIBAZOLE PHOSPHATASE"/>
    <property type="match status" value="1"/>
</dbReference>
<dbReference type="CDD" id="cd07067">
    <property type="entry name" value="HP_PGM_like"/>
    <property type="match status" value="1"/>
</dbReference>
<dbReference type="EMBL" id="SUNH01000007">
    <property type="protein sequence ID" value="TJZ85880.1"/>
    <property type="molecule type" value="Genomic_DNA"/>
</dbReference>
<protein>
    <submittedName>
        <fullName evidence="1">Histidine phosphatase family protein</fullName>
    </submittedName>
</protein>
<keyword evidence="2" id="KW-1185">Reference proteome</keyword>
<dbReference type="PROSITE" id="PS00175">
    <property type="entry name" value="PG_MUTASE"/>
    <property type="match status" value="1"/>
</dbReference>
<dbReference type="InterPro" id="IPR029033">
    <property type="entry name" value="His_PPase_superfam"/>
</dbReference>
<sequence length="187" mass="20350">MRRHPDLYLMRHGETAWNIEGRLQGRGDSPLTARGRQQAAWLGDLTRGVAGARLSSPLGRADQTARLAFGAAVPHDPRLAEICVGHWSGALEHDLRRAHPDLFAGGPLDWYDRCPGGEGLAALRSRCRAFLDDLTGPTLVVTHGITLRMLRLLVLDLPDLACGTVRQGGVHVLRGGAETVLRHPQDI</sequence>
<dbReference type="Pfam" id="PF00300">
    <property type="entry name" value="His_Phos_1"/>
    <property type="match status" value="1"/>
</dbReference>
<dbReference type="InterPro" id="IPR001345">
    <property type="entry name" value="PG/BPGM_mutase_AS"/>
</dbReference>